<reference evidence="5" key="1">
    <citation type="journal article" date="2019" name="Int. J. Syst. Evol. Microbiol.">
        <title>The Global Catalogue of Microorganisms (GCM) 10K type strain sequencing project: providing services to taxonomists for standard genome sequencing and annotation.</title>
        <authorList>
            <consortium name="The Broad Institute Genomics Platform"/>
            <consortium name="The Broad Institute Genome Sequencing Center for Infectious Disease"/>
            <person name="Wu L."/>
            <person name="Ma J."/>
        </authorList>
    </citation>
    <scope>NUCLEOTIDE SEQUENCE [LARGE SCALE GENOMIC DNA]</scope>
    <source>
        <strain evidence="5">KCTC 52438</strain>
    </source>
</reference>
<feature type="transmembrane region" description="Helical" evidence="2">
    <location>
        <begin position="42"/>
        <end position="62"/>
    </location>
</feature>
<name>A0ABV7HCD5_9GAMM</name>
<gene>
    <name evidence="4" type="ORF">ACFOEK_11040</name>
</gene>
<dbReference type="Pfam" id="PF16537">
    <property type="entry name" value="T2SSB"/>
    <property type="match status" value="1"/>
</dbReference>
<protein>
    <submittedName>
        <fullName evidence="4">General secretion pathway protein GspB</fullName>
    </submittedName>
</protein>
<accession>A0ABV7HCD5</accession>
<keyword evidence="5" id="KW-1185">Reference proteome</keyword>
<proteinExistence type="predicted"/>
<dbReference type="Proteomes" id="UP001595476">
    <property type="component" value="Unassembled WGS sequence"/>
</dbReference>
<evidence type="ECO:0000256" key="1">
    <source>
        <dbReference type="SAM" id="MobiDB-lite"/>
    </source>
</evidence>
<comment type="caution">
    <text evidence="4">The sequence shown here is derived from an EMBL/GenBank/DDBJ whole genome shotgun (WGS) entry which is preliminary data.</text>
</comment>
<dbReference type="InterPro" id="IPR032389">
    <property type="entry name" value="GspB_C"/>
</dbReference>
<feature type="domain" description="Type II secretion system protein GspB C-terminal" evidence="3">
    <location>
        <begin position="247"/>
        <end position="304"/>
    </location>
</feature>
<sequence length="314" mass="35444">MSYILDALRKSEQERRNQDSSAAFSPTMPDSYRHQESRSNPWVWISVAVILSVNVLALLVIFKDELFGKVEKEKDAVELVSAPVSEPVVISKPSREKEAHLSSDVEVSSSSVPDQYKVYQPVNNQELTKPSLGEVGFEYSEQDVIRPRKKPYTALKEESPSLVERYQEHETMQSQAKYDVVNLREDSGADQTNLRAQLLEGLEEPDVIKPTSLNSEVMSAQRNVLSRAEVAQLPTIQELSVAQQGRIPAIQFSGHLYSSRPESRSIRLGQNKYKEGDSLTRNLSLNMITEDGVVFDLNGQLFYMSSFEDWLGIE</sequence>
<dbReference type="EMBL" id="JBHRSZ010000004">
    <property type="protein sequence ID" value="MFC3151563.1"/>
    <property type="molecule type" value="Genomic_DNA"/>
</dbReference>
<feature type="region of interest" description="Disordered" evidence="1">
    <location>
        <begin position="11"/>
        <end position="32"/>
    </location>
</feature>
<evidence type="ECO:0000313" key="5">
    <source>
        <dbReference type="Proteomes" id="UP001595476"/>
    </source>
</evidence>
<keyword evidence="2" id="KW-1133">Transmembrane helix</keyword>
<keyword evidence="2" id="KW-0472">Membrane</keyword>
<evidence type="ECO:0000313" key="4">
    <source>
        <dbReference type="EMBL" id="MFC3151563.1"/>
    </source>
</evidence>
<keyword evidence="2" id="KW-0812">Transmembrane</keyword>
<evidence type="ECO:0000259" key="3">
    <source>
        <dbReference type="Pfam" id="PF16537"/>
    </source>
</evidence>
<evidence type="ECO:0000256" key="2">
    <source>
        <dbReference type="SAM" id="Phobius"/>
    </source>
</evidence>
<dbReference type="RefSeq" id="WP_386720560.1">
    <property type="nucleotide sequence ID" value="NZ_JBHRSZ010000004.1"/>
</dbReference>
<organism evidence="4 5">
    <name type="scientific">Litoribrevibacter euphylliae</name>
    <dbReference type="NCBI Taxonomy" id="1834034"/>
    <lineage>
        <taxon>Bacteria</taxon>
        <taxon>Pseudomonadati</taxon>
        <taxon>Pseudomonadota</taxon>
        <taxon>Gammaproteobacteria</taxon>
        <taxon>Oceanospirillales</taxon>
        <taxon>Oceanospirillaceae</taxon>
        <taxon>Litoribrevibacter</taxon>
    </lineage>
</organism>